<sequence length="659" mass="75665">MMNNTLYTTLLLLFFQFTLNAQSNNGLPMIGAQMIIEPGQSDEEIDQLFALMESTGMTVCRIRMFESYLKNEKDDWDFTLFDKAFDSAQKHNVKIFATLFPSTSVDDIGGVKLPSSEEQLLQIEEYMKHVVAHYKSHSQLFAWVLINEPGVGDLPKDDFTQKRYQEWKSKRSITAFEEKFMSPQAFLTDYNTWFLNWIASKVRSIDQKTALHVNNHMAFQLVREYDFPKWSEFLNSLGASAHPSWHYGWFSREDYTMAFSANCKLIQSGAIKNNFWITELQGGTNIYSGYFPLCPTKEEISLWLWTGIGTGAEGIIFWSFNSRKSGIEAGEWGLVNYENGMTDRLEEVQKINQFLKSNEKFFRDKKVVESNISILYNRESMWAEKALQTWQGPTTGRDYGSTMLSSIEFYKFLQNEGYQPNLKELREFDFSKNNYDGQLIILSHQVVMTDQMIKNLRGFIEKGGQVLIDGLTGIYDAQLNFEPTSDFKLQLLTGGEILEIKHLPSNTQFDIHENIVSTGFMTEIKNKSAHEIYKNNSKIVGLKNSIGKGTVTWIPSPLALENKNSKGNLKNLWDDLEMDQQFASNKILECDKEGLIHHTLKSKNQWLHIINNPTKTSIDITLKGADIKQLNDGVPKKVDQKIKIGVESTIILIQKRKSL</sequence>
<dbReference type="RefSeq" id="WP_169663775.1">
    <property type="nucleotide sequence ID" value="NZ_CP076133.1"/>
</dbReference>
<organism evidence="11 12">
    <name type="scientific">Flammeovirga yaeyamensis</name>
    <dbReference type="NCBI Taxonomy" id="367791"/>
    <lineage>
        <taxon>Bacteria</taxon>
        <taxon>Pseudomonadati</taxon>
        <taxon>Bacteroidota</taxon>
        <taxon>Cytophagia</taxon>
        <taxon>Cytophagales</taxon>
        <taxon>Flammeovirgaceae</taxon>
        <taxon>Flammeovirga</taxon>
    </lineage>
</organism>
<dbReference type="Pfam" id="PF02449">
    <property type="entry name" value="Glyco_hydro_42"/>
    <property type="match status" value="1"/>
</dbReference>
<dbReference type="EMBL" id="CP076133">
    <property type="protein sequence ID" value="QWG04293.1"/>
    <property type="molecule type" value="Genomic_DNA"/>
</dbReference>
<evidence type="ECO:0000259" key="10">
    <source>
        <dbReference type="Pfam" id="PF08532"/>
    </source>
</evidence>
<keyword evidence="5 11" id="KW-0378">Hydrolase</keyword>
<comment type="catalytic activity">
    <reaction evidence="1">
        <text>Hydrolysis of terminal non-reducing beta-D-galactose residues in beta-D-galactosides.</text>
        <dbReference type="EC" id="3.2.1.23"/>
    </reaction>
</comment>
<dbReference type="PANTHER" id="PTHR36447">
    <property type="entry name" value="BETA-GALACTOSIDASE GANA"/>
    <property type="match status" value="1"/>
</dbReference>
<evidence type="ECO:0000313" key="11">
    <source>
        <dbReference type="EMBL" id="QWG04293.1"/>
    </source>
</evidence>
<evidence type="ECO:0000313" key="12">
    <source>
        <dbReference type="Proteomes" id="UP000678679"/>
    </source>
</evidence>
<dbReference type="Pfam" id="PF08532">
    <property type="entry name" value="Glyco_hydro_42M"/>
    <property type="match status" value="1"/>
</dbReference>
<feature type="chain" id="PRO_5043387747" description="beta-galactosidase" evidence="8">
    <location>
        <begin position="22"/>
        <end position="659"/>
    </location>
</feature>
<dbReference type="GO" id="GO:0004565">
    <property type="term" value="F:beta-galactosidase activity"/>
    <property type="evidence" value="ECO:0007669"/>
    <property type="project" value="UniProtKB-EC"/>
</dbReference>
<proteinExistence type="inferred from homology"/>
<dbReference type="InterPro" id="IPR029062">
    <property type="entry name" value="Class_I_gatase-like"/>
</dbReference>
<dbReference type="GO" id="GO:0005975">
    <property type="term" value="P:carbohydrate metabolic process"/>
    <property type="evidence" value="ECO:0007669"/>
    <property type="project" value="InterPro"/>
</dbReference>
<keyword evidence="7 11" id="KW-0326">Glycosidase</keyword>
<comment type="similarity">
    <text evidence="2">Belongs to the glycosyl hydrolase 42 family.</text>
</comment>
<dbReference type="Gene3D" id="3.40.50.880">
    <property type="match status" value="1"/>
</dbReference>
<evidence type="ECO:0000256" key="8">
    <source>
        <dbReference type="SAM" id="SignalP"/>
    </source>
</evidence>
<dbReference type="Proteomes" id="UP000678679">
    <property type="component" value="Chromosome 2"/>
</dbReference>
<feature type="signal peptide" evidence="8">
    <location>
        <begin position="1"/>
        <end position="21"/>
    </location>
</feature>
<dbReference type="AlphaFoldDB" id="A0AAX1NDW9"/>
<evidence type="ECO:0000256" key="6">
    <source>
        <dbReference type="ARBA" id="ARBA00022833"/>
    </source>
</evidence>
<evidence type="ECO:0000256" key="4">
    <source>
        <dbReference type="ARBA" id="ARBA00022723"/>
    </source>
</evidence>
<accession>A0AAX1NDW9</accession>
<dbReference type="EC" id="3.2.1.23" evidence="3"/>
<keyword evidence="8" id="KW-0732">Signal</keyword>
<dbReference type="InterPro" id="IPR003476">
    <property type="entry name" value="Glyco_hydro_42"/>
</dbReference>
<dbReference type="InterPro" id="IPR017853">
    <property type="entry name" value="GH"/>
</dbReference>
<feature type="domain" description="Glycoside hydrolase family 42 N-terminal" evidence="9">
    <location>
        <begin position="186"/>
        <end position="356"/>
    </location>
</feature>
<keyword evidence="6" id="KW-0862">Zinc</keyword>
<keyword evidence="12" id="KW-1185">Reference proteome</keyword>
<dbReference type="InterPro" id="IPR013738">
    <property type="entry name" value="Beta_galactosidase_Trimer"/>
</dbReference>
<evidence type="ECO:0000256" key="5">
    <source>
        <dbReference type="ARBA" id="ARBA00022801"/>
    </source>
</evidence>
<feature type="domain" description="Beta-galactosidase trimerisation" evidence="10">
    <location>
        <begin position="372"/>
        <end position="556"/>
    </location>
</feature>
<gene>
    <name evidence="11" type="ORF">KMW28_25710</name>
</gene>
<evidence type="ECO:0000259" key="9">
    <source>
        <dbReference type="Pfam" id="PF02449"/>
    </source>
</evidence>
<dbReference type="InterPro" id="IPR013529">
    <property type="entry name" value="Glyco_hydro_42_N"/>
</dbReference>
<evidence type="ECO:0000256" key="1">
    <source>
        <dbReference type="ARBA" id="ARBA00001412"/>
    </source>
</evidence>
<name>A0AAX1NDW9_9BACT</name>
<dbReference type="PANTHER" id="PTHR36447:SF2">
    <property type="entry name" value="BETA-GALACTOSIDASE YESZ"/>
    <property type="match status" value="1"/>
</dbReference>
<dbReference type="GO" id="GO:0009341">
    <property type="term" value="C:beta-galactosidase complex"/>
    <property type="evidence" value="ECO:0007669"/>
    <property type="project" value="InterPro"/>
</dbReference>
<dbReference type="GO" id="GO:0046872">
    <property type="term" value="F:metal ion binding"/>
    <property type="evidence" value="ECO:0007669"/>
    <property type="project" value="UniProtKB-KW"/>
</dbReference>
<keyword evidence="4" id="KW-0479">Metal-binding</keyword>
<dbReference type="Gene3D" id="3.20.20.80">
    <property type="entry name" value="Glycosidases"/>
    <property type="match status" value="2"/>
</dbReference>
<dbReference type="SUPFAM" id="SSF52317">
    <property type="entry name" value="Class I glutamine amidotransferase-like"/>
    <property type="match status" value="1"/>
</dbReference>
<protein>
    <recommendedName>
        <fullName evidence="3">beta-galactosidase</fullName>
        <ecNumber evidence="3">3.2.1.23</ecNumber>
    </recommendedName>
</protein>
<evidence type="ECO:0000256" key="7">
    <source>
        <dbReference type="ARBA" id="ARBA00023295"/>
    </source>
</evidence>
<reference evidence="11 12" key="1">
    <citation type="submission" date="2021-05" db="EMBL/GenBank/DDBJ databases">
        <title>Comparative genomic studies on the polysaccharide-degrading batcterial strains of the Flammeovirga genus.</title>
        <authorList>
            <person name="Zewei F."/>
            <person name="Zheng Z."/>
            <person name="Yu L."/>
            <person name="Ruyue G."/>
            <person name="Yanhong M."/>
            <person name="Yuanyuan C."/>
            <person name="Jingyan G."/>
            <person name="Wenjun H."/>
        </authorList>
    </citation>
    <scope>NUCLEOTIDE SEQUENCE [LARGE SCALE GENOMIC DNA]</scope>
    <source>
        <strain evidence="11 12">NBRC:100898</strain>
    </source>
</reference>
<dbReference type="SUPFAM" id="SSF51445">
    <property type="entry name" value="(Trans)glycosidases"/>
    <property type="match status" value="1"/>
</dbReference>
<evidence type="ECO:0000256" key="3">
    <source>
        <dbReference type="ARBA" id="ARBA00012756"/>
    </source>
</evidence>
<evidence type="ECO:0000256" key="2">
    <source>
        <dbReference type="ARBA" id="ARBA00005940"/>
    </source>
</evidence>
<dbReference type="KEGG" id="fya:KMW28_25710"/>